<gene>
    <name evidence="4" type="ORF">NB231_17590</name>
</gene>
<dbReference type="AlphaFoldDB" id="A4BVW0"/>
<evidence type="ECO:0000259" key="3">
    <source>
        <dbReference type="Pfam" id="PF13007"/>
    </source>
</evidence>
<reference evidence="4 5" key="1">
    <citation type="submission" date="2006-02" db="EMBL/GenBank/DDBJ databases">
        <authorList>
            <person name="Waterbury J."/>
            <person name="Ferriera S."/>
            <person name="Johnson J."/>
            <person name="Kravitz S."/>
            <person name="Halpern A."/>
            <person name="Remington K."/>
            <person name="Beeson K."/>
            <person name="Tran B."/>
            <person name="Rogers Y.-H."/>
            <person name="Friedman R."/>
            <person name="Venter J.C."/>
        </authorList>
    </citation>
    <scope>NUCLEOTIDE SEQUENCE [LARGE SCALE GENOMIC DNA]</scope>
    <source>
        <strain evidence="4 5">Nb-231</strain>
    </source>
</reference>
<organism evidence="4 5">
    <name type="scientific">Nitrococcus mobilis Nb-231</name>
    <dbReference type="NCBI Taxonomy" id="314278"/>
    <lineage>
        <taxon>Bacteria</taxon>
        <taxon>Pseudomonadati</taxon>
        <taxon>Pseudomonadota</taxon>
        <taxon>Gammaproteobacteria</taxon>
        <taxon>Chromatiales</taxon>
        <taxon>Ectothiorhodospiraceae</taxon>
        <taxon>Nitrococcus</taxon>
    </lineage>
</organism>
<dbReference type="Proteomes" id="UP000003374">
    <property type="component" value="Unassembled WGS sequence"/>
</dbReference>
<name>A4BVW0_9GAMM</name>
<dbReference type="STRING" id="314278.NB231_17590"/>
<sequence length="209" mass="23768">MKKTPNINPESQDVAELQAMVKELLALQKHSESQWKQERQSLLEQLKLAFDRQFAKRSEALKPYDESQGDLFNEAECEAAKEEEVEVTTTTTTTTKKRGKRKPLPKTLPREVIELDLDDHEKQCACCNHDLHKIGEDSSEKLEFSPAVLKVLEYVRPKYACRQCEQTEDSNHIVQKPAPQSIIPKSFATESLLANIILGQIPVRDATLP</sequence>
<dbReference type="PANTHER" id="PTHR33678:SF1">
    <property type="entry name" value="BLL1576 PROTEIN"/>
    <property type="match status" value="1"/>
</dbReference>
<dbReference type="InterPro" id="IPR024463">
    <property type="entry name" value="Transposase_TnpC_homeodom"/>
</dbReference>
<proteinExistence type="predicted"/>
<keyword evidence="5" id="KW-1185">Reference proteome</keyword>
<dbReference type="eggNOG" id="COG3316">
    <property type="taxonomic scope" value="Bacteria"/>
</dbReference>
<evidence type="ECO:0000313" key="4">
    <source>
        <dbReference type="EMBL" id="EAR20149.1"/>
    </source>
</evidence>
<evidence type="ECO:0000256" key="1">
    <source>
        <dbReference type="SAM" id="MobiDB-lite"/>
    </source>
</evidence>
<evidence type="ECO:0000259" key="2">
    <source>
        <dbReference type="Pfam" id="PF13005"/>
    </source>
</evidence>
<protein>
    <submittedName>
        <fullName evidence="4">Hypothetical ISPpu15, transposase Orf2</fullName>
    </submittedName>
</protein>
<feature type="domain" description="Transposase TnpC homeodomain" evidence="3">
    <location>
        <begin position="42"/>
        <end position="113"/>
    </location>
</feature>
<dbReference type="PANTHER" id="PTHR33678">
    <property type="entry name" value="BLL1576 PROTEIN"/>
    <property type="match status" value="1"/>
</dbReference>
<feature type="non-terminal residue" evidence="4">
    <location>
        <position position="209"/>
    </location>
</feature>
<dbReference type="InterPro" id="IPR024474">
    <property type="entry name" value="Znf_dom_IS66"/>
</dbReference>
<comment type="caution">
    <text evidence="4">The sequence shown here is derived from an EMBL/GenBank/DDBJ whole genome shotgun (WGS) entry which is preliminary data.</text>
</comment>
<dbReference type="Gene3D" id="1.20.1280.100">
    <property type="entry name" value="Pas factor, saposin domain"/>
    <property type="match status" value="1"/>
</dbReference>
<dbReference type="Pfam" id="PF13007">
    <property type="entry name" value="LZ_Tnp_IS66"/>
    <property type="match status" value="1"/>
</dbReference>
<dbReference type="InterPro" id="IPR052344">
    <property type="entry name" value="Transposase-related"/>
</dbReference>
<feature type="region of interest" description="Disordered" evidence="1">
    <location>
        <begin position="82"/>
        <end position="103"/>
    </location>
</feature>
<evidence type="ECO:0000313" key="5">
    <source>
        <dbReference type="Proteomes" id="UP000003374"/>
    </source>
</evidence>
<feature type="domain" description="Transposase IS66 zinc-finger binding" evidence="2">
    <location>
        <begin position="121"/>
        <end position="165"/>
    </location>
</feature>
<dbReference type="Pfam" id="PF13005">
    <property type="entry name" value="zf-IS66"/>
    <property type="match status" value="1"/>
</dbReference>
<dbReference type="EMBL" id="AAOF01000037">
    <property type="protein sequence ID" value="EAR20149.1"/>
    <property type="molecule type" value="Genomic_DNA"/>
</dbReference>
<accession>A4BVW0</accession>
<dbReference type="HOGENOM" id="CLU_023034_7_5_6"/>